<dbReference type="Gene3D" id="3.30.565.10">
    <property type="entry name" value="Histidine kinase-like ATPase, C-terminal domain"/>
    <property type="match status" value="1"/>
</dbReference>
<feature type="domain" description="PAC" evidence="9">
    <location>
        <begin position="375"/>
        <end position="427"/>
    </location>
</feature>
<dbReference type="Gene3D" id="1.10.287.130">
    <property type="match status" value="1"/>
</dbReference>
<accession>A0A5B8UHS9</accession>
<dbReference type="InterPro" id="IPR005467">
    <property type="entry name" value="His_kinase_dom"/>
</dbReference>
<dbReference type="AlphaFoldDB" id="A0A5B8UHS9"/>
<dbReference type="FunFam" id="3.30.565.10:FF:000006">
    <property type="entry name" value="Sensor histidine kinase WalK"/>
    <property type="match status" value="1"/>
</dbReference>
<dbReference type="CDD" id="cd00130">
    <property type="entry name" value="PAS"/>
    <property type="match status" value="1"/>
</dbReference>
<sequence length="810" mass="92377">MTYDSFLSDPAERAAYVRLFEALAGHNLLLAANPPLFTILAASPQRLHDVGMTKEDVIGRPLFEAHPGNPSDPTDNGVSNLRSSLDHVLRYKEIHHLPIQRYDLPNDDGVFTEKYWRASNQPVFNDEGEIAYIIHTAEDITAQIKSAQREIHMEGVEKVFSLFMHAPIVVGIVNGTDYVLELANEAAFELWGKGPQEIIGKPILEGLPELAGQGIIELFDQVRSSGKPFIAQEVPVTSLANGRKELHYFNLVYQPYYDKNSEEVTGVFTISHDVTEQVTARKRMEESEEALRAAMEETERQKRLYETITSNTPDLIYVFDLNYRFTYANEALLTMWGKTWDQAIGKGLPENGYEPWHTEMHHREIDQVVTTKKPIRGEVHFPHATLGKRLYDYIFVPVLDENGEVEAIAGTTRDITEIKQAEDAIRKSELQLRTMILQAPVAMCILLGPTYVINIANEAMINLWGKPREQVMNKPVFEALPDAAGQGLEGVMQEVYRTGDPFYANERPVELLRGGKWETVYQNFVYQAYRDGDGEIVGVITISVDVTEQVLARKKLEESEADLQLRVEERTLELENKNKELNRSNQNLEEFAHAASHDLKEPVRKIHFYTHQLKDQLSIHLQEEEIRSFHRIENATQRMNNLIDDLLLYSHVSQRPHELETIDLNQKMQNVLEDLELDIEEKKATIQVEKLPVVRGNRRQLQQLFQNLLSNALKYSKKNVPPQIIIAADQLTQNDKVYHRIAIKDNGIGFEQQYAEKIFQMFARLHGKAEYSGTGVGLSIVKKVVENHNGFIEVESKVGLGSMFKVYLPV</sequence>
<dbReference type="InterPro" id="IPR000700">
    <property type="entry name" value="PAS-assoc_C"/>
</dbReference>
<dbReference type="SMART" id="SM00091">
    <property type="entry name" value="PAS"/>
    <property type="match status" value="3"/>
</dbReference>
<reference evidence="10 11" key="1">
    <citation type="journal article" date="2015" name="Int. J. Syst. Evol. Microbiol.">
        <title>Flavisolibacter ginsenosidimutans sp. nov., with ginsenoside-converting activity isolated from soil used for cultivating ginseng.</title>
        <authorList>
            <person name="Zhao Y."/>
            <person name="Liu Q."/>
            <person name="Kang M.S."/>
            <person name="Jin F."/>
            <person name="Yu H."/>
            <person name="Im W.T."/>
        </authorList>
    </citation>
    <scope>NUCLEOTIDE SEQUENCE [LARGE SCALE GENOMIC DNA]</scope>
    <source>
        <strain evidence="10 11">Gsoil 636</strain>
    </source>
</reference>
<dbReference type="Gene3D" id="3.30.450.20">
    <property type="entry name" value="PAS domain"/>
    <property type="match status" value="4"/>
</dbReference>
<dbReference type="InterPro" id="IPR003594">
    <property type="entry name" value="HATPase_dom"/>
</dbReference>
<dbReference type="Proteomes" id="UP000321204">
    <property type="component" value="Chromosome"/>
</dbReference>
<dbReference type="SUPFAM" id="SSF55785">
    <property type="entry name" value="PYP-like sensor domain (PAS domain)"/>
    <property type="match status" value="4"/>
</dbReference>
<feature type="domain" description="PAS" evidence="8">
    <location>
        <begin position="301"/>
        <end position="372"/>
    </location>
</feature>
<dbReference type="OrthoDB" id="607558at2"/>
<dbReference type="GO" id="GO:0000155">
    <property type="term" value="F:phosphorelay sensor kinase activity"/>
    <property type="evidence" value="ECO:0007669"/>
    <property type="project" value="InterPro"/>
</dbReference>
<dbReference type="NCBIfam" id="TIGR00229">
    <property type="entry name" value="sensory_box"/>
    <property type="match status" value="2"/>
</dbReference>
<dbReference type="SMART" id="SM00387">
    <property type="entry name" value="HATPase_c"/>
    <property type="match status" value="1"/>
</dbReference>
<evidence type="ECO:0000259" key="7">
    <source>
        <dbReference type="PROSITE" id="PS50109"/>
    </source>
</evidence>
<dbReference type="InterPro" id="IPR036890">
    <property type="entry name" value="HATPase_C_sf"/>
</dbReference>
<feature type="domain" description="Histidine kinase" evidence="7">
    <location>
        <begin position="594"/>
        <end position="810"/>
    </location>
</feature>
<dbReference type="SUPFAM" id="SSF55874">
    <property type="entry name" value="ATPase domain of HSP90 chaperone/DNA topoisomerase II/histidine kinase"/>
    <property type="match status" value="1"/>
</dbReference>
<dbReference type="Pfam" id="PF02518">
    <property type="entry name" value="HATPase_c"/>
    <property type="match status" value="1"/>
</dbReference>
<dbReference type="InterPro" id="IPR013656">
    <property type="entry name" value="PAS_4"/>
</dbReference>
<dbReference type="InterPro" id="IPR000014">
    <property type="entry name" value="PAS"/>
</dbReference>
<dbReference type="Pfam" id="PF08448">
    <property type="entry name" value="PAS_4"/>
    <property type="match status" value="3"/>
</dbReference>
<dbReference type="PRINTS" id="PR00344">
    <property type="entry name" value="BCTRLSENSOR"/>
</dbReference>
<evidence type="ECO:0000313" key="11">
    <source>
        <dbReference type="Proteomes" id="UP000321204"/>
    </source>
</evidence>
<dbReference type="InterPro" id="IPR003661">
    <property type="entry name" value="HisK_dim/P_dom"/>
</dbReference>
<feature type="coiled-coil region" evidence="6">
    <location>
        <begin position="567"/>
        <end position="594"/>
    </location>
</feature>
<dbReference type="EMBL" id="CP042433">
    <property type="protein sequence ID" value="QEC55699.1"/>
    <property type="molecule type" value="Genomic_DNA"/>
</dbReference>
<dbReference type="KEGG" id="fgg:FSB75_07265"/>
<evidence type="ECO:0000313" key="10">
    <source>
        <dbReference type="EMBL" id="QEC55699.1"/>
    </source>
</evidence>
<dbReference type="SUPFAM" id="SSF47384">
    <property type="entry name" value="Homodimeric domain of signal transducing histidine kinase"/>
    <property type="match status" value="1"/>
</dbReference>
<comment type="catalytic activity">
    <reaction evidence="1">
        <text>ATP + protein L-histidine = ADP + protein N-phospho-L-histidine.</text>
        <dbReference type="EC" id="2.7.13.3"/>
    </reaction>
</comment>
<evidence type="ECO:0000256" key="1">
    <source>
        <dbReference type="ARBA" id="ARBA00000085"/>
    </source>
</evidence>
<dbReference type="InterPro" id="IPR052162">
    <property type="entry name" value="Sensor_kinase/Photoreceptor"/>
</dbReference>
<dbReference type="PROSITE" id="PS50109">
    <property type="entry name" value="HIS_KIN"/>
    <property type="match status" value="1"/>
</dbReference>
<evidence type="ECO:0000256" key="5">
    <source>
        <dbReference type="ARBA" id="ARBA00022777"/>
    </source>
</evidence>
<feature type="coiled-coil region" evidence="6">
    <location>
        <begin position="277"/>
        <end position="304"/>
    </location>
</feature>
<evidence type="ECO:0000256" key="6">
    <source>
        <dbReference type="SAM" id="Coils"/>
    </source>
</evidence>
<dbReference type="CDD" id="cd00082">
    <property type="entry name" value="HisKA"/>
    <property type="match status" value="1"/>
</dbReference>
<dbReference type="PANTHER" id="PTHR43304">
    <property type="entry name" value="PHYTOCHROME-LIKE PROTEIN CPH1"/>
    <property type="match status" value="1"/>
</dbReference>
<dbReference type="Pfam" id="PF00512">
    <property type="entry name" value="HisKA"/>
    <property type="match status" value="1"/>
</dbReference>
<keyword evidence="3" id="KW-0597">Phosphoprotein</keyword>
<keyword evidence="6" id="KW-0175">Coiled coil</keyword>
<proteinExistence type="predicted"/>
<dbReference type="InterPro" id="IPR004358">
    <property type="entry name" value="Sig_transdc_His_kin-like_C"/>
</dbReference>
<gene>
    <name evidence="10" type="ORF">FSB75_07265</name>
</gene>
<evidence type="ECO:0000259" key="8">
    <source>
        <dbReference type="PROSITE" id="PS50112"/>
    </source>
</evidence>
<dbReference type="PROSITE" id="PS50113">
    <property type="entry name" value="PAC"/>
    <property type="match status" value="2"/>
</dbReference>
<keyword evidence="5" id="KW-0418">Kinase</keyword>
<keyword evidence="4" id="KW-0808">Transferase</keyword>
<dbReference type="PROSITE" id="PS50112">
    <property type="entry name" value="PAS"/>
    <property type="match status" value="1"/>
</dbReference>
<dbReference type="InterPro" id="IPR036097">
    <property type="entry name" value="HisK_dim/P_sf"/>
</dbReference>
<evidence type="ECO:0000256" key="4">
    <source>
        <dbReference type="ARBA" id="ARBA00022679"/>
    </source>
</evidence>
<evidence type="ECO:0000256" key="3">
    <source>
        <dbReference type="ARBA" id="ARBA00022553"/>
    </source>
</evidence>
<dbReference type="EC" id="2.7.13.3" evidence="2"/>
<evidence type="ECO:0000259" key="9">
    <source>
        <dbReference type="PROSITE" id="PS50113"/>
    </source>
</evidence>
<name>A0A5B8UHS9_9BACT</name>
<keyword evidence="11" id="KW-1185">Reference proteome</keyword>
<dbReference type="InterPro" id="IPR035965">
    <property type="entry name" value="PAS-like_dom_sf"/>
</dbReference>
<protein>
    <recommendedName>
        <fullName evidence="2">histidine kinase</fullName>
        <ecNumber evidence="2">2.7.13.3</ecNumber>
    </recommendedName>
</protein>
<dbReference type="Pfam" id="PF13426">
    <property type="entry name" value="PAS_9"/>
    <property type="match status" value="1"/>
</dbReference>
<organism evidence="10 11">
    <name type="scientific">Flavisolibacter ginsenosidimutans</name>
    <dbReference type="NCBI Taxonomy" id="661481"/>
    <lineage>
        <taxon>Bacteria</taxon>
        <taxon>Pseudomonadati</taxon>
        <taxon>Bacteroidota</taxon>
        <taxon>Chitinophagia</taxon>
        <taxon>Chitinophagales</taxon>
        <taxon>Chitinophagaceae</taxon>
        <taxon>Flavisolibacter</taxon>
    </lineage>
</organism>
<evidence type="ECO:0000256" key="2">
    <source>
        <dbReference type="ARBA" id="ARBA00012438"/>
    </source>
</evidence>
<feature type="domain" description="PAC" evidence="9">
    <location>
        <begin position="505"/>
        <end position="558"/>
    </location>
</feature>
<dbReference type="PANTHER" id="PTHR43304:SF1">
    <property type="entry name" value="PAC DOMAIN-CONTAINING PROTEIN"/>
    <property type="match status" value="1"/>
</dbReference>
<dbReference type="SMART" id="SM00388">
    <property type="entry name" value="HisKA"/>
    <property type="match status" value="1"/>
</dbReference>
<dbReference type="RefSeq" id="WP_146784902.1">
    <property type="nucleotide sequence ID" value="NZ_BAABIO010000004.1"/>
</dbReference>